<evidence type="ECO:0000256" key="3">
    <source>
        <dbReference type="ARBA" id="ARBA00022467"/>
    </source>
</evidence>
<feature type="domain" description="Gelsolin-like" evidence="12">
    <location>
        <begin position="178"/>
        <end position="234"/>
    </location>
</feature>
<feature type="domain" description="Gelsolin-like" evidence="12">
    <location>
        <begin position="63"/>
        <end position="139"/>
    </location>
</feature>
<feature type="domain" description="Gelsolin-like" evidence="12">
    <location>
        <begin position="291"/>
        <end position="359"/>
    </location>
</feature>
<dbReference type="Gene3D" id="3.40.20.10">
    <property type="entry name" value="Severin"/>
    <property type="match status" value="3"/>
</dbReference>
<dbReference type="AlphaFoldDB" id="A0A678SD82"/>
<reference evidence="13" key="1">
    <citation type="submission" date="2016-09" db="EMBL/GenBank/DDBJ databases">
        <title>The Gelsolin-Related Earthworm Actin Modulator (EWAM): Characterization and Localization of Four Differentially Expressed Isoforms in Lumbricus terrestris.</title>
        <authorList>
            <person name="Thiruketheeswaran P."/>
            <person name="Krueger E."/>
            <person name="Hinssen H."/>
            <person name="D'Haese J."/>
        </authorList>
    </citation>
    <scope>NUCLEOTIDE SEQUENCE</scope>
</reference>
<evidence type="ECO:0000256" key="1">
    <source>
        <dbReference type="ARBA" id="ARBA00004245"/>
    </source>
</evidence>
<evidence type="ECO:0000256" key="2">
    <source>
        <dbReference type="ARBA" id="ARBA00008418"/>
    </source>
</evidence>
<evidence type="ECO:0000256" key="8">
    <source>
        <dbReference type="ARBA" id="ARBA00023212"/>
    </source>
</evidence>
<evidence type="ECO:0000256" key="6">
    <source>
        <dbReference type="ARBA" id="ARBA00022837"/>
    </source>
</evidence>
<organism evidence="13">
    <name type="scientific">Lumbricus terrestris</name>
    <name type="common">Common earthworm</name>
    <dbReference type="NCBI Taxonomy" id="6398"/>
    <lineage>
        <taxon>Eukaryota</taxon>
        <taxon>Metazoa</taxon>
        <taxon>Spiralia</taxon>
        <taxon>Lophotrochozoa</taxon>
        <taxon>Annelida</taxon>
        <taxon>Clitellata</taxon>
        <taxon>Oligochaeta</taxon>
        <taxon>Crassiclitellata</taxon>
        <taxon>Lumbricina</taxon>
        <taxon>Lumbricidae</taxon>
        <taxon>Lumbricinae</taxon>
        <taxon>Lumbricus</taxon>
    </lineage>
</organism>
<dbReference type="FunFam" id="3.40.20.10:FF:000043">
    <property type="entry name" value="macrophage-capping protein-like isoform X2"/>
    <property type="match status" value="1"/>
</dbReference>
<evidence type="ECO:0000256" key="9">
    <source>
        <dbReference type="ARBA" id="ARBA00056258"/>
    </source>
</evidence>
<comment type="function">
    <text evidence="9">Calcium-regulated protein that binds to the plus (or barbed) ends of actin monomers or filaments, preventing monomer exchange (end-blocking or capping). Can promote the assembly of monomers into filaments (nucleation) as well as sever existing filaments.</text>
</comment>
<comment type="subunit">
    <text evidence="10">Interacts with actin monomers and filaments.</text>
</comment>
<keyword evidence="3" id="KW-0117">Actin capping</keyword>
<dbReference type="Pfam" id="PF00626">
    <property type="entry name" value="Gelsolin"/>
    <property type="match status" value="3"/>
</dbReference>
<evidence type="ECO:0000256" key="10">
    <source>
        <dbReference type="ARBA" id="ARBA00063765"/>
    </source>
</evidence>
<dbReference type="GO" id="GO:0005737">
    <property type="term" value="C:cytoplasm"/>
    <property type="evidence" value="ECO:0007669"/>
    <property type="project" value="TreeGrafter"/>
</dbReference>
<evidence type="ECO:0000256" key="5">
    <source>
        <dbReference type="ARBA" id="ARBA00022737"/>
    </source>
</evidence>
<dbReference type="GO" id="GO:0051693">
    <property type="term" value="P:actin filament capping"/>
    <property type="evidence" value="ECO:0007669"/>
    <property type="project" value="UniProtKB-KW"/>
</dbReference>
<sequence length="367" mass="41152">MATGLIKAKEYDWKDSNLALFGSDTEKQVKKDSAATEPAWKGAGQKEGLKIWRIVNFKVTSFPEKDYGSFFSGDSYIILNTYKLKGREELAYDVHFWIGSKSTQDEYATAAYKTVEVDTYLDDKAIQHREAEGYESELFQSYFPHISIMEGGAESGFNNVKAEEYKARLLHFSGLKKHIVVKEVPLCPQRLKSDDVFILDLGRTLYQWNGTGSNKDERFKAMQYLQNLKAERGAATSKTLEEEHIDKSHEFYTSLTGEDEDLPEDETDSAAVKTLLRVSDAAGYLKSTVVKTGHIVASDLDSKDVFILDNGSTCFVWVGNGASAQEKRNRKDGYAHGHLMKTSHPFIPISVLKEGQKNKSFDSAIAA</sequence>
<dbReference type="InterPro" id="IPR007123">
    <property type="entry name" value="Gelsolin-like_dom"/>
</dbReference>
<dbReference type="GO" id="GO:0051015">
    <property type="term" value="F:actin filament binding"/>
    <property type="evidence" value="ECO:0007669"/>
    <property type="project" value="InterPro"/>
</dbReference>
<keyword evidence="6" id="KW-0106">Calcium</keyword>
<keyword evidence="8" id="KW-0206">Cytoskeleton</keyword>
<protein>
    <recommendedName>
        <fullName evidence="11">Actin-modulator</fullName>
    </recommendedName>
</protein>
<dbReference type="PANTHER" id="PTHR11977:SF130">
    <property type="entry name" value="SEVERIN"/>
    <property type="match status" value="1"/>
</dbReference>
<dbReference type="SMART" id="SM00262">
    <property type="entry name" value="GEL"/>
    <property type="match status" value="3"/>
</dbReference>
<dbReference type="PRINTS" id="PR00597">
    <property type="entry name" value="GELSOLIN"/>
</dbReference>
<dbReference type="PANTHER" id="PTHR11977">
    <property type="entry name" value="VILLIN"/>
    <property type="match status" value="1"/>
</dbReference>
<dbReference type="GO" id="GO:0015629">
    <property type="term" value="C:actin cytoskeleton"/>
    <property type="evidence" value="ECO:0007669"/>
    <property type="project" value="TreeGrafter"/>
</dbReference>
<evidence type="ECO:0000313" key="13">
    <source>
        <dbReference type="EMBL" id="ATE46283.1"/>
    </source>
</evidence>
<keyword evidence="5" id="KW-0677">Repeat</keyword>
<dbReference type="CDD" id="cd11290">
    <property type="entry name" value="gelsolin_S1_like"/>
    <property type="match status" value="1"/>
</dbReference>
<accession>A0A678SD82</accession>
<keyword evidence="4" id="KW-0963">Cytoplasm</keyword>
<dbReference type="CDD" id="cd11292">
    <property type="entry name" value="gelsolin_S3_like"/>
    <property type="match status" value="1"/>
</dbReference>
<dbReference type="EMBL" id="KX826916">
    <property type="protein sequence ID" value="ATE46283.1"/>
    <property type="molecule type" value="mRNA"/>
</dbReference>
<dbReference type="SUPFAM" id="SSF55753">
    <property type="entry name" value="Actin depolymerizing proteins"/>
    <property type="match status" value="2"/>
</dbReference>
<comment type="similarity">
    <text evidence="2">Belongs to the villin/gelsolin family.</text>
</comment>
<comment type="subcellular location">
    <subcellularLocation>
        <location evidence="1">Cytoplasm</location>
        <location evidence="1">Cytoskeleton</location>
    </subcellularLocation>
</comment>
<keyword evidence="7" id="KW-0009">Actin-binding</keyword>
<dbReference type="SUPFAM" id="SSF82754">
    <property type="entry name" value="C-terminal, gelsolin-like domain of Sec23/24"/>
    <property type="match status" value="1"/>
</dbReference>
<name>A0A678SD82_LUMTE</name>
<dbReference type="GO" id="GO:0008154">
    <property type="term" value="P:actin polymerization or depolymerization"/>
    <property type="evidence" value="ECO:0007669"/>
    <property type="project" value="TreeGrafter"/>
</dbReference>
<evidence type="ECO:0000256" key="11">
    <source>
        <dbReference type="ARBA" id="ARBA00083856"/>
    </source>
</evidence>
<evidence type="ECO:0000256" key="7">
    <source>
        <dbReference type="ARBA" id="ARBA00023203"/>
    </source>
</evidence>
<dbReference type="InterPro" id="IPR029006">
    <property type="entry name" value="ADF-H/Gelsolin-like_dom_sf"/>
</dbReference>
<proteinExistence type="evidence at transcript level"/>
<evidence type="ECO:0000256" key="4">
    <source>
        <dbReference type="ARBA" id="ARBA00022490"/>
    </source>
</evidence>
<dbReference type="CDD" id="cd11289">
    <property type="entry name" value="gelsolin_S2_like"/>
    <property type="match status" value="1"/>
</dbReference>
<evidence type="ECO:0000259" key="12">
    <source>
        <dbReference type="Pfam" id="PF00626"/>
    </source>
</evidence>
<dbReference type="InterPro" id="IPR007122">
    <property type="entry name" value="Villin/Gelsolin"/>
</dbReference>
<dbReference type="InterPro" id="IPR036180">
    <property type="entry name" value="Gelsolin-like_dom_sf"/>
</dbReference>